<evidence type="ECO:0000256" key="1">
    <source>
        <dbReference type="SAM" id="MobiDB-lite"/>
    </source>
</evidence>
<sequence length="424" mass="47631">MGASIARGGKSNEEKPECAKCVQFGVQCSFASGLSIRSEPPPTTPVWTGQCPSGVRPRGRPRNNWMATFERDAVSKSAGSEMTPPLHTGTEHPDYPRVNTQEAELLLHFVQSTAYTFADGKADDIMVRFWTHNLPRIGLTHHFTMHLAYAVAGYHLAYLEKPGERQQEFRQLAELHASAGLQQFTGALARLDSTNCGAAYVSATLVCYGTFAAGPTGPGDLLVCNIDRDRDDNWMPLIHGLRLIRETFDDDVLYTGLMDPFHARNHAKNLEPKPAQEKVARCAREGLARLDWEQPLSDLREFVAAYYDHGDEANGIDESENEDDVCLRSLDCLINIYRATYGDKDGEYDGPEQYQHVFGWLYRIEKRFLSRLWDKDPRALIILAYFALLLDTMKDFWRGICWLAAMANGNGWADAVEQWDSSGQ</sequence>
<dbReference type="KEGG" id="ela:UCREL1_6209"/>
<gene>
    <name evidence="2" type="ORF">UCREL1_6209</name>
</gene>
<evidence type="ECO:0000313" key="2">
    <source>
        <dbReference type="EMBL" id="EMR66827.1"/>
    </source>
</evidence>
<dbReference type="PANTHER" id="PTHR47657">
    <property type="entry name" value="STEROL REGULATORY ELEMENT-BINDING PROTEIN ECM22"/>
    <property type="match status" value="1"/>
</dbReference>
<dbReference type="InterPro" id="IPR052400">
    <property type="entry name" value="Zn2-C6_fungal_TF"/>
</dbReference>
<dbReference type="STRING" id="1287681.M7SRF9"/>
<evidence type="ECO:0000313" key="3">
    <source>
        <dbReference type="Proteomes" id="UP000012174"/>
    </source>
</evidence>
<dbReference type="AlphaFoldDB" id="M7SRF9"/>
<keyword evidence="3" id="KW-1185">Reference proteome</keyword>
<dbReference type="OMA" id="PIARFWS"/>
<dbReference type="GO" id="GO:0000981">
    <property type="term" value="F:DNA-binding transcription factor activity, RNA polymerase II-specific"/>
    <property type="evidence" value="ECO:0007669"/>
    <property type="project" value="TreeGrafter"/>
</dbReference>
<dbReference type="OrthoDB" id="416217at2759"/>
<feature type="region of interest" description="Disordered" evidence="1">
    <location>
        <begin position="39"/>
        <end position="95"/>
    </location>
</feature>
<dbReference type="eggNOG" id="ENOG502SIKI">
    <property type="taxonomic scope" value="Eukaryota"/>
</dbReference>
<proteinExistence type="predicted"/>
<dbReference type="EMBL" id="KB706581">
    <property type="protein sequence ID" value="EMR66827.1"/>
    <property type="molecule type" value="Genomic_DNA"/>
</dbReference>
<dbReference type="HOGENOM" id="CLU_024934_1_0_1"/>
<accession>M7SRF9</accession>
<organism evidence="2 3">
    <name type="scientific">Eutypa lata (strain UCR-EL1)</name>
    <name type="common">Grapevine dieback disease fungus</name>
    <name type="synonym">Eutypa armeniacae</name>
    <dbReference type="NCBI Taxonomy" id="1287681"/>
    <lineage>
        <taxon>Eukaryota</taxon>
        <taxon>Fungi</taxon>
        <taxon>Dikarya</taxon>
        <taxon>Ascomycota</taxon>
        <taxon>Pezizomycotina</taxon>
        <taxon>Sordariomycetes</taxon>
        <taxon>Xylariomycetidae</taxon>
        <taxon>Xylariales</taxon>
        <taxon>Diatrypaceae</taxon>
        <taxon>Eutypa</taxon>
    </lineage>
</organism>
<dbReference type="PANTHER" id="PTHR47657:SF13">
    <property type="entry name" value="ZN(2)-C6 FUNGAL-TYPE DOMAIN-CONTAINING PROTEIN-RELATED"/>
    <property type="match status" value="1"/>
</dbReference>
<protein>
    <submittedName>
        <fullName evidence="2">Putative c6 finger domain protein</fullName>
    </submittedName>
</protein>
<reference evidence="3" key="1">
    <citation type="journal article" date="2013" name="Genome Announc.">
        <title>Draft genome sequence of the grapevine dieback fungus Eutypa lata UCR-EL1.</title>
        <authorList>
            <person name="Blanco-Ulate B."/>
            <person name="Rolshausen P.E."/>
            <person name="Cantu D."/>
        </authorList>
    </citation>
    <scope>NUCLEOTIDE SEQUENCE [LARGE SCALE GENOMIC DNA]</scope>
    <source>
        <strain evidence="3">UCR-EL1</strain>
    </source>
</reference>
<name>M7SRF9_EUTLA</name>
<dbReference type="Proteomes" id="UP000012174">
    <property type="component" value="Unassembled WGS sequence"/>
</dbReference>